<name>S0ANZ2_FERAC</name>
<dbReference type="Proteomes" id="UP000014660">
    <property type="component" value="Chromosome"/>
</dbReference>
<keyword evidence="3 9" id="KW-0963">Cytoplasm</keyword>
<evidence type="ECO:0000313" key="12">
    <source>
        <dbReference type="EMBL" id="AGO60626.1"/>
    </source>
</evidence>
<dbReference type="Gene3D" id="1.10.10.10">
    <property type="entry name" value="Winged helix-like DNA-binding domain superfamily/Winged helix DNA-binding domain"/>
    <property type="match status" value="1"/>
</dbReference>
<comment type="catalytic activity">
    <reaction evidence="8 9">
        <text>a 6-O-methyl-2'-deoxyguanosine in DNA + L-cysteinyl-[protein] = S-methyl-L-cysteinyl-[protein] + a 2'-deoxyguanosine in DNA</text>
        <dbReference type="Rhea" id="RHEA:24000"/>
        <dbReference type="Rhea" id="RHEA-COMP:10131"/>
        <dbReference type="Rhea" id="RHEA-COMP:10132"/>
        <dbReference type="Rhea" id="RHEA-COMP:11367"/>
        <dbReference type="Rhea" id="RHEA-COMP:11368"/>
        <dbReference type="ChEBI" id="CHEBI:29950"/>
        <dbReference type="ChEBI" id="CHEBI:82612"/>
        <dbReference type="ChEBI" id="CHEBI:85445"/>
        <dbReference type="ChEBI" id="CHEBI:85448"/>
        <dbReference type="EC" id="2.1.1.63"/>
    </reaction>
</comment>
<keyword evidence="7 9" id="KW-0234">DNA repair</keyword>
<evidence type="ECO:0000256" key="7">
    <source>
        <dbReference type="ARBA" id="ARBA00023204"/>
    </source>
</evidence>
<dbReference type="GO" id="GO:0005737">
    <property type="term" value="C:cytoplasm"/>
    <property type="evidence" value="ECO:0007669"/>
    <property type="project" value="UniProtKB-SubCell"/>
</dbReference>
<keyword evidence="6 9" id="KW-0227">DNA damage</keyword>
<dbReference type="Gene3D" id="3.30.160.70">
    <property type="entry name" value="Methylated DNA-protein cysteine methyltransferase domain"/>
    <property type="match status" value="1"/>
</dbReference>
<dbReference type="FunFam" id="1.10.10.10:FF:000214">
    <property type="entry name" value="Methylated-DNA--protein-cysteine methyltransferase"/>
    <property type="match status" value="1"/>
</dbReference>
<dbReference type="EC" id="2.1.1.63" evidence="9"/>
<dbReference type="HOGENOM" id="CLU_000445_52_2_2"/>
<dbReference type="AlphaFoldDB" id="S0ANZ2"/>
<evidence type="ECO:0000256" key="8">
    <source>
        <dbReference type="ARBA" id="ARBA00049348"/>
    </source>
</evidence>
<dbReference type="InterPro" id="IPR001497">
    <property type="entry name" value="MethylDNA_cys_MeTrfase_AS"/>
</dbReference>
<organism evidence="12 13">
    <name type="scientific">Ferroplasma acidarmanus Fer1</name>
    <dbReference type="NCBI Taxonomy" id="333146"/>
    <lineage>
        <taxon>Archaea</taxon>
        <taxon>Methanobacteriati</taxon>
        <taxon>Thermoplasmatota</taxon>
        <taxon>Thermoplasmata</taxon>
        <taxon>Thermoplasmatales</taxon>
        <taxon>Ferroplasmaceae</taxon>
        <taxon>Ferroplasma</taxon>
    </lineage>
</organism>
<keyword evidence="4 9" id="KW-0489">Methyltransferase</keyword>
<dbReference type="NCBIfam" id="TIGR00589">
    <property type="entry name" value="ogt"/>
    <property type="match status" value="1"/>
</dbReference>
<dbReference type="HAMAP" id="MF_00772">
    <property type="entry name" value="OGT"/>
    <property type="match status" value="1"/>
</dbReference>
<dbReference type="Pfam" id="PF01035">
    <property type="entry name" value="DNA_binding_1"/>
    <property type="match status" value="1"/>
</dbReference>
<feature type="domain" description="Methylguanine DNA methyltransferase ribonuclease-like" evidence="11">
    <location>
        <begin position="7"/>
        <end position="83"/>
    </location>
</feature>
<protein>
    <recommendedName>
        <fullName evidence="9">Methylated-DNA--protein-cysteine methyltransferase</fullName>
        <ecNumber evidence="9">2.1.1.63</ecNumber>
    </recommendedName>
    <alternativeName>
        <fullName evidence="9">6-O-methylguanine-DNA methyltransferase</fullName>
        <shortName evidence="9">MGMT</shortName>
    </alternativeName>
    <alternativeName>
        <fullName evidence="9">O-6-methylguanine-DNA-alkyltransferase</fullName>
    </alternativeName>
</protein>
<comment type="subcellular location">
    <subcellularLocation>
        <location evidence="9">Cytoplasm</location>
    </subcellularLocation>
</comment>
<keyword evidence="5 9" id="KW-0808">Transferase</keyword>
<evidence type="ECO:0000256" key="2">
    <source>
        <dbReference type="ARBA" id="ARBA00008711"/>
    </source>
</evidence>
<dbReference type="InterPro" id="IPR008332">
    <property type="entry name" value="MethylG_MeTrfase_N"/>
</dbReference>
<evidence type="ECO:0000256" key="5">
    <source>
        <dbReference type="ARBA" id="ARBA00022679"/>
    </source>
</evidence>
<evidence type="ECO:0000256" key="1">
    <source>
        <dbReference type="ARBA" id="ARBA00001286"/>
    </source>
</evidence>
<keyword evidence="13" id="KW-1185">Reference proteome</keyword>
<evidence type="ECO:0000256" key="9">
    <source>
        <dbReference type="HAMAP-Rule" id="MF_00772"/>
    </source>
</evidence>
<dbReference type="GeneID" id="16024805"/>
<dbReference type="SUPFAM" id="SSF53155">
    <property type="entry name" value="Methylated DNA-protein cysteine methyltransferase domain"/>
    <property type="match status" value="1"/>
</dbReference>
<comment type="function">
    <text evidence="9">Involved in the cellular defense against the biological effects of O6-methylguanine (O6-MeG) and O4-methylthymine (O4-MeT) in DNA. Repairs the methylated nucleobase in DNA by stoichiometrically transferring the methyl group to a cysteine residue in the enzyme. This is a suicide reaction: the enzyme is irreversibly inactivated.</text>
</comment>
<feature type="active site" description="Nucleophile; methyl group acceptor" evidence="9">
    <location>
        <position position="140"/>
    </location>
</feature>
<dbReference type="InterPro" id="IPR036631">
    <property type="entry name" value="MGMT_N_sf"/>
</dbReference>
<dbReference type="InterPro" id="IPR023546">
    <property type="entry name" value="MGMT"/>
</dbReference>
<proteinExistence type="inferred from homology"/>
<sequence>MKNNNIKIQYYKTKIGELILGSFEGNLCILDFRYSKKRTTIDNRIKTGLKANFLEEEDEILAETKKQVAEYLDGNRKEFDIPLLMVGTDFQKNVWNALLKIPYGTTITYLQLAKNIGNAKAVRAVANADGANAMAVIIPCHRVIESNGGLGGYGGGVAIKKQLLELEKGNPEQ</sequence>
<dbReference type="KEGG" id="fac:FACI_IFERC01G0646"/>
<evidence type="ECO:0000256" key="3">
    <source>
        <dbReference type="ARBA" id="ARBA00022490"/>
    </source>
</evidence>
<accession>S0ANZ2</accession>
<feature type="domain" description="Methylated-DNA-[protein]-cysteine S-methyltransferase DNA binding" evidence="10">
    <location>
        <begin position="89"/>
        <end position="168"/>
    </location>
</feature>
<comment type="miscellaneous">
    <text evidence="9">This enzyme catalyzes only one turnover and therefore is not strictly catalytic. According to one definition, an enzyme is a biocatalyst that acts repeatedly and over many reaction cycles.</text>
</comment>
<dbReference type="InterPro" id="IPR036217">
    <property type="entry name" value="MethylDNA_cys_MeTrfase_DNAb"/>
</dbReference>
<gene>
    <name evidence="9" type="primary">ogt</name>
    <name evidence="12" type="ORF">FACI_IFERC00001G0646</name>
</gene>
<dbReference type="CDD" id="cd06445">
    <property type="entry name" value="ATase"/>
    <property type="match status" value="1"/>
</dbReference>
<evidence type="ECO:0000259" key="11">
    <source>
        <dbReference type="Pfam" id="PF02870"/>
    </source>
</evidence>
<evidence type="ECO:0000256" key="6">
    <source>
        <dbReference type="ARBA" id="ARBA00022763"/>
    </source>
</evidence>
<dbReference type="PANTHER" id="PTHR10815:SF5">
    <property type="entry name" value="METHYLATED-DNA--PROTEIN-CYSTEINE METHYLTRANSFERASE"/>
    <property type="match status" value="1"/>
</dbReference>
<comment type="catalytic activity">
    <reaction evidence="1 9">
        <text>a 4-O-methyl-thymidine in DNA + L-cysteinyl-[protein] = a thymidine in DNA + S-methyl-L-cysteinyl-[protein]</text>
        <dbReference type="Rhea" id="RHEA:53428"/>
        <dbReference type="Rhea" id="RHEA-COMP:10131"/>
        <dbReference type="Rhea" id="RHEA-COMP:10132"/>
        <dbReference type="Rhea" id="RHEA-COMP:13555"/>
        <dbReference type="Rhea" id="RHEA-COMP:13556"/>
        <dbReference type="ChEBI" id="CHEBI:29950"/>
        <dbReference type="ChEBI" id="CHEBI:82612"/>
        <dbReference type="ChEBI" id="CHEBI:137386"/>
        <dbReference type="ChEBI" id="CHEBI:137387"/>
        <dbReference type="EC" id="2.1.1.63"/>
    </reaction>
</comment>
<dbReference type="EMBL" id="CP004145">
    <property type="protein sequence ID" value="AGO60626.1"/>
    <property type="molecule type" value="Genomic_DNA"/>
</dbReference>
<dbReference type="PROSITE" id="PS00374">
    <property type="entry name" value="MGMT"/>
    <property type="match status" value="1"/>
</dbReference>
<dbReference type="InterPro" id="IPR036388">
    <property type="entry name" value="WH-like_DNA-bd_sf"/>
</dbReference>
<dbReference type="Pfam" id="PF02870">
    <property type="entry name" value="Methyltransf_1N"/>
    <property type="match status" value="1"/>
</dbReference>
<evidence type="ECO:0000259" key="10">
    <source>
        <dbReference type="Pfam" id="PF01035"/>
    </source>
</evidence>
<dbReference type="RefSeq" id="WP_009886675.1">
    <property type="nucleotide sequence ID" value="NC_021592.1"/>
</dbReference>
<dbReference type="GO" id="GO:0003908">
    <property type="term" value="F:methylated-DNA-[protein]-cysteine S-methyltransferase activity"/>
    <property type="evidence" value="ECO:0007669"/>
    <property type="project" value="UniProtKB-UniRule"/>
</dbReference>
<comment type="similarity">
    <text evidence="2 9">Belongs to the MGMT family.</text>
</comment>
<evidence type="ECO:0000256" key="4">
    <source>
        <dbReference type="ARBA" id="ARBA00022603"/>
    </source>
</evidence>
<dbReference type="InterPro" id="IPR014048">
    <property type="entry name" value="MethylDNA_cys_MeTrfase_DNA-bd"/>
</dbReference>
<dbReference type="GO" id="GO:0006307">
    <property type="term" value="P:DNA alkylation repair"/>
    <property type="evidence" value="ECO:0007669"/>
    <property type="project" value="UniProtKB-UniRule"/>
</dbReference>
<dbReference type="SUPFAM" id="SSF46767">
    <property type="entry name" value="Methylated DNA-protein cysteine methyltransferase, C-terminal domain"/>
    <property type="match status" value="1"/>
</dbReference>
<dbReference type="PATRIC" id="fig|333146.12.peg.660"/>
<evidence type="ECO:0000313" key="13">
    <source>
        <dbReference type="Proteomes" id="UP000014660"/>
    </source>
</evidence>
<dbReference type="GO" id="GO:0032259">
    <property type="term" value="P:methylation"/>
    <property type="evidence" value="ECO:0007669"/>
    <property type="project" value="UniProtKB-KW"/>
</dbReference>
<dbReference type="PANTHER" id="PTHR10815">
    <property type="entry name" value="METHYLATED-DNA--PROTEIN-CYSTEINE METHYLTRANSFERASE"/>
    <property type="match status" value="1"/>
</dbReference>
<reference evidence="12 13" key="1">
    <citation type="journal article" date="2007" name="Proc. Natl. Acad. Sci. U.S.A.">
        <title>Genome dynamics in a natural archaeal population.</title>
        <authorList>
            <person name="Allen E.E."/>
            <person name="Tyson G.W."/>
            <person name="Whitaker R.J."/>
            <person name="Detter J.C."/>
            <person name="Richardson P.M."/>
            <person name="Banfield J.F."/>
        </authorList>
    </citation>
    <scope>NUCLEOTIDE SEQUENCE [LARGE SCALE GENOMIC DNA]</scope>
    <source>
        <strain evidence="13">fer1</strain>
    </source>
</reference>